<evidence type="ECO:0000313" key="4">
    <source>
        <dbReference type="Proteomes" id="UP000286954"/>
    </source>
</evidence>
<protein>
    <submittedName>
        <fullName evidence="3">Uncharacterized protein</fullName>
    </submittedName>
</protein>
<dbReference type="Pfam" id="PF03693">
    <property type="entry name" value="ParD_antitoxin"/>
    <property type="match status" value="1"/>
</dbReference>
<dbReference type="GO" id="GO:0006355">
    <property type="term" value="P:regulation of DNA-templated transcription"/>
    <property type="evidence" value="ECO:0007669"/>
    <property type="project" value="InterPro"/>
</dbReference>
<organism evidence="3 4">
    <name type="scientific">Glycocaulis alkaliphilus</name>
    <dbReference type="NCBI Taxonomy" id="1434191"/>
    <lineage>
        <taxon>Bacteria</taxon>
        <taxon>Pseudomonadati</taxon>
        <taxon>Pseudomonadota</taxon>
        <taxon>Alphaproteobacteria</taxon>
        <taxon>Maricaulales</taxon>
        <taxon>Maricaulaceae</taxon>
        <taxon>Glycocaulis</taxon>
    </lineage>
</organism>
<keyword evidence="2" id="KW-1277">Toxin-antitoxin system</keyword>
<dbReference type="KEGG" id="gak:X907_2145"/>
<evidence type="ECO:0000313" key="3">
    <source>
        <dbReference type="EMBL" id="AZU04666.1"/>
    </source>
</evidence>
<keyword evidence="4" id="KW-1185">Reference proteome</keyword>
<sequence length="91" mass="10089">MVTRNVVLTDTQAEMLDGLVKSGRYQNVSEAMRAGLRLLEREEAMMAALRGRIEASLAEADAGAFADGSVEDIINQAFDSAERRHRRRHSV</sequence>
<dbReference type="OrthoDB" id="9811310at2"/>
<dbReference type="InterPro" id="IPR010985">
    <property type="entry name" value="Ribbon_hlx_hlx"/>
</dbReference>
<evidence type="ECO:0000256" key="2">
    <source>
        <dbReference type="ARBA" id="ARBA00022649"/>
    </source>
</evidence>
<evidence type="ECO:0000256" key="1">
    <source>
        <dbReference type="ARBA" id="ARBA00008580"/>
    </source>
</evidence>
<dbReference type="Gene3D" id="6.10.10.120">
    <property type="entry name" value="Antitoxin ParD1-like"/>
    <property type="match status" value="1"/>
</dbReference>
<dbReference type="AlphaFoldDB" id="A0A3T0EBT8"/>
<proteinExistence type="inferred from homology"/>
<dbReference type="PANTHER" id="PTHR36582:SF2">
    <property type="entry name" value="ANTITOXIN PARD"/>
    <property type="match status" value="1"/>
</dbReference>
<gene>
    <name evidence="3" type="ORF">X907_2145</name>
</gene>
<dbReference type="CDD" id="cd22231">
    <property type="entry name" value="RHH_NikR_HicB-like"/>
    <property type="match status" value="1"/>
</dbReference>
<dbReference type="InterPro" id="IPR038296">
    <property type="entry name" value="ParD_sf"/>
</dbReference>
<dbReference type="Proteomes" id="UP000286954">
    <property type="component" value="Chromosome"/>
</dbReference>
<reference evidence="3 4" key="1">
    <citation type="submission" date="2016-12" db="EMBL/GenBank/DDBJ databases">
        <title>The genome of dimorphic prosthecate Glycocaulis alkaliphilus 6b-8t, isolated from crude oil dictates its adaptability in petroleum environments.</title>
        <authorList>
            <person name="Wu X.-L."/>
            <person name="Geng S."/>
        </authorList>
    </citation>
    <scope>NUCLEOTIDE SEQUENCE [LARGE SCALE GENOMIC DNA]</scope>
    <source>
        <strain evidence="3 4">6B-8</strain>
    </source>
</reference>
<dbReference type="PANTHER" id="PTHR36582">
    <property type="entry name" value="ANTITOXIN PARD"/>
    <property type="match status" value="1"/>
</dbReference>
<comment type="similarity">
    <text evidence="1">Belongs to the ParD antitoxin family.</text>
</comment>
<accession>A0A3T0EBT8</accession>
<dbReference type="RefSeq" id="WP_127567790.1">
    <property type="nucleotide sequence ID" value="NZ_BMFB01000001.1"/>
</dbReference>
<dbReference type="SUPFAM" id="SSF47598">
    <property type="entry name" value="Ribbon-helix-helix"/>
    <property type="match status" value="1"/>
</dbReference>
<dbReference type="InterPro" id="IPR022789">
    <property type="entry name" value="ParD"/>
</dbReference>
<name>A0A3T0EBT8_9PROT</name>
<dbReference type="NCBIfam" id="TIGR02606">
    <property type="entry name" value="antidote_CC2985"/>
    <property type="match status" value="1"/>
</dbReference>
<dbReference type="EMBL" id="CP018911">
    <property type="protein sequence ID" value="AZU04666.1"/>
    <property type="molecule type" value="Genomic_DNA"/>
</dbReference>